<evidence type="ECO:0000259" key="8">
    <source>
        <dbReference type="PROSITE" id="PS51202"/>
    </source>
</evidence>
<evidence type="ECO:0000313" key="10">
    <source>
        <dbReference type="Proteomes" id="UP000034883"/>
    </source>
</evidence>
<dbReference type="PANTHER" id="PTHR43833">
    <property type="entry name" value="POTASSIUM CHANNEL PROTEIN 2-RELATED-RELATED"/>
    <property type="match status" value="1"/>
</dbReference>
<accession>A0A0F6YHK0</accession>
<dbReference type="PROSITE" id="PS51202">
    <property type="entry name" value="RCK_C"/>
    <property type="match status" value="1"/>
</dbReference>
<dbReference type="EMBL" id="CP011125">
    <property type="protein sequence ID" value="AKF04145.1"/>
    <property type="molecule type" value="Genomic_DNA"/>
</dbReference>
<gene>
    <name evidence="9" type="ORF">DB32_001294</name>
</gene>
<evidence type="ECO:0000256" key="3">
    <source>
        <dbReference type="ARBA" id="ARBA00022538"/>
    </source>
</evidence>
<dbReference type="SUPFAM" id="SSF51735">
    <property type="entry name" value="NAD(P)-binding Rossmann-fold domains"/>
    <property type="match status" value="1"/>
</dbReference>
<dbReference type="Pfam" id="PF02254">
    <property type="entry name" value="TrkA_N"/>
    <property type="match status" value="1"/>
</dbReference>
<evidence type="ECO:0000256" key="5">
    <source>
        <dbReference type="ARBA" id="ARBA00023027"/>
    </source>
</evidence>
<evidence type="ECO:0000313" key="9">
    <source>
        <dbReference type="EMBL" id="AKF04145.1"/>
    </source>
</evidence>
<evidence type="ECO:0000256" key="6">
    <source>
        <dbReference type="ARBA" id="ARBA00023065"/>
    </source>
</evidence>
<keyword evidence="3" id="KW-0633">Potassium transport</keyword>
<keyword evidence="6" id="KW-0406">Ion transport</keyword>
<dbReference type="Gene3D" id="3.40.50.720">
    <property type="entry name" value="NAD(P)-binding Rossmann-like Domain"/>
    <property type="match status" value="1"/>
</dbReference>
<feature type="domain" description="RCK C-terminal" evidence="8">
    <location>
        <begin position="136"/>
        <end position="222"/>
    </location>
</feature>
<evidence type="ECO:0000256" key="2">
    <source>
        <dbReference type="ARBA" id="ARBA00022448"/>
    </source>
</evidence>
<feature type="domain" description="RCK N-terminal" evidence="7">
    <location>
        <begin position="1"/>
        <end position="116"/>
    </location>
</feature>
<organism evidence="9 10">
    <name type="scientific">Sandaracinus amylolyticus</name>
    <dbReference type="NCBI Taxonomy" id="927083"/>
    <lineage>
        <taxon>Bacteria</taxon>
        <taxon>Pseudomonadati</taxon>
        <taxon>Myxococcota</taxon>
        <taxon>Polyangia</taxon>
        <taxon>Polyangiales</taxon>
        <taxon>Sandaracinaceae</taxon>
        <taxon>Sandaracinus</taxon>
    </lineage>
</organism>
<dbReference type="GO" id="GO:0015079">
    <property type="term" value="F:potassium ion transmembrane transporter activity"/>
    <property type="evidence" value="ECO:0007669"/>
    <property type="project" value="InterPro"/>
</dbReference>
<dbReference type="InterPro" id="IPR006036">
    <property type="entry name" value="K_uptake_TrkA"/>
</dbReference>
<dbReference type="Gene3D" id="3.30.70.1450">
    <property type="entry name" value="Regulator of K+ conductance, C-terminal domain"/>
    <property type="match status" value="1"/>
</dbReference>
<dbReference type="InterPro" id="IPR003148">
    <property type="entry name" value="RCK_N"/>
</dbReference>
<evidence type="ECO:0000256" key="1">
    <source>
        <dbReference type="ARBA" id="ARBA00017378"/>
    </source>
</evidence>
<dbReference type="PANTHER" id="PTHR43833:SF5">
    <property type="entry name" value="TRK SYSTEM POTASSIUM UPTAKE PROTEIN TRKA"/>
    <property type="match status" value="1"/>
</dbReference>
<dbReference type="OrthoDB" id="9775180at2"/>
<name>A0A0F6YHK0_9BACT</name>
<dbReference type="RefSeq" id="WP_053231520.1">
    <property type="nucleotide sequence ID" value="NZ_CP011125.1"/>
</dbReference>
<sequence length="226" mass="23469">MRIVIVGGGLAGTNLALALGGAGHDVTLVDRDPSIAARGFAEHGLAAIVGDGTDPRVLTDADVGRADVVAAMLRRDADNLAVAAIARSFGAKRILARLRDPAYRTIYARAGIDQVFGEIETMVGALSVAMEHPRVTHSMVLGTGDSIAFEIVVPERAEVAGRTVREIGTSQEFPRGAVIAGIAAENGSVVAPRGDSVVRGGHSVLCVSRREDVATTIDLLTRVRAS</sequence>
<dbReference type="PROSITE" id="PS51201">
    <property type="entry name" value="RCK_N"/>
    <property type="match status" value="1"/>
</dbReference>
<dbReference type="GO" id="GO:0005886">
    <property type="term" value="C:plasma membrane"/>
    <property type="evidence" value="ECO:0007669"/>
    <property type="project" value="InterPro"/>
</dbReference>
<dbReference type="SUPFAM" id="SSF116726">
    <property type="entry name" value="TrkA C-terminal domain-like"/>
    <property type="match status" value="1"/>
</dbReference>
<keyword evidence="10" id="KW-1185">Reference proteome</keyword>
<dbReference type="Proteomes" id="UP000034883">
    <property type="component" value="Chromosome"/>
</dbReference>
<protein>
    <recommendedName>
        <fullName evidence="1">Trk system potassium uptake protein TrkA</fullName>
    </recommendedName>
</protein>
<keyword evidence="2" id="KW-0813">Transport</keyword>
<dbReference type="InterPro" id="IPR050721">
    <property type="entry name" value="Trk_Ktr_HKT_K-transport"/>
</dbReference>
<dbReference type="Pfam" id="PF02080">
    <property type="entry name" value="TrkA_C"/>
    <property type="match status" value="1"/>
</dbReference>
<keyword evidence="5" id="KW-0520">NAD</keyword>
<keyword evidence="4" id="KW-0630">Potassium</keyword>
<dbReference type="KEGG" id="samy:DB32_001294"/>
<evidence type="ECO:0000256" key="4">
    <source>
        <dbReference type="ARBA" id="ARBA00022958"/>
    </source>
</evidence>
<proteinExistence type="predicted"/>
<evidence type="ECO:0000259" key="7">
    <source>
        <dbReference type="PROSITE" id="PS51201"/>
    </source>
</evidence>
<dbReference type="InterPro" id="IPR006037">
    <property type="entry name" value="RCK_C"/>
</dbReference>
<dbReference type="InterPro" id="IPR036721">
    <property type="entry name" value="RCK_C_sf"/>
</dbReference>
<dbReference type="PRINTS" id="PR00335">
    <property type="entry name" value="KUPTAKETRKA"/>
</dbReference>
<reference evidence="9 10" key="1">
    <citation type="submission" date="2015-03" db="EMBL/GenBank/DDBJ databases">
        <title>Genome assembly of Sandaracinus amylolyticus DSM 53668.</title>
        <authorList>
            <person name="Sharma G."/>
            <person name="Subramanian S."/>
        </authorList>
    </citation>
    <scope>NUCLEOTIDE SEQUENCE [LARGE SCALE GENOMIC DNA]</scope>
    <source>
        <strain evidence="9 10">DSM 53668</strain>
    </source>
</reference>
<dbReference type="InterPro" id="IPR036291">
    <property type="entry name" value="NAD(P)-bd_dom_sf"/>
</dbReference>
<dbReference type="AlphaFoldDB" id="A0A0F6YHK0"/>
<dbReference type="STRING" id="927083.DB32_001294"/>